<proteinExistence type="predicted"/>
<dbReference type="WBParaSite" id="TASK_0001012301-mRNA-1">
    <property type="protein sequence ID" value="TASK_0001012301-mRNA-1"/>
    <property type="gene ID" value="TASK_0001012301"/>
</dbReference>
<gene>
    <name evidence="2" type="ORF">TASK_LOCUS10124</name>
</gene>
<reference evidence="4" key="1">
    <citation type="submission" date="2017-02" db="UniProtKB">
        <authorList>
            <consortium name="WormBaseParasite"/>
        </authorList>
    </citation>
    <scope>IDENTIFICATION</scope>
</reference>
<evidence type="ECO:0000313" key="4">
    <source>
        <dbReference type="WBParaSite" id="TASK_0001012301-mRNA-1"/>
    </source>
</evidence>
<keyword evidence="1" id="KW-0812">Transmembrane</keyword>
<sequence length="100" mass="11008">MCTSNIVVIFASPEEGGELELEESLKAPNLVSINKECMRSPNPVSPTFVSFFVFLLQLPLCSYYVGIFARTELQWYSTSCGVVMHGSEMDCFGVGRSVAN</sequence>
<dbReference type="AlphaFoldDB" id="A0A0R3WGY0"/>
<evidence type="ECO:0000313" key="3">
    <source>
        <dbReference type="Proteomes" id="UP000282613"/>
    </source>
</evidence>
<dbReference type="EMBL" id="UYRS01020448">
    <property type="protein sequence ID" value="VDK48909.1"/>
    <property type="molecule type" value="Genomic_DNA"/>
</dbReference>
<protein>
    <submittedName>
        <fullName evidence="4">Ovule protein</fullName>
    </submittedName>
</protein>
<reference evidence="2 3" key="2">
    <citation type="submission" date="2018-11" db="EMBL/GenBank/DDBJ databases">
        <authorList>
            <consortium name="Pathogen Informatics"/>
        </authorList>
    </citation>
    <scope>NUCLEOTIDE SEQUENCE [LARGE SCALE GENOMIC DNA]</scope>
</reference>
<organism evidence="4">
    <name type="scientific">Taenia asiatica</name>
    <name type="common">Asian tapeworm</name>
    <dbReference type="NCBI Taxonomy" id="60517"/>
    <lineage>
        <taxon>Eukaryota</taxon>
        <taxon>Metazoa</taxon>
        <taxon>Spiralia</taxon>
        <taxon>Lophotrochozoa</taxon>
        <taxon>Platyhelminthes</taxon>
        <taxon>Cestoda</taxon>
        <taxon>Eucestoda</taxon>
        <taxon>Cyclophyllidea</taxon>
        <taxon>Taeniidae</taxon>
        <taxon>Taenia</taxon>
    </lineage>
</organism>
<accession>A0A0R3WGY0</accession>
<keyword evidence="1" id="KW-1133">Transmembrane helix</keyword>
<dbReference type="Proteomes" id="UP000282613">
    <property type="component" value="Unassembled WGS sequence"/>
</dbReference>
<evidence type="ECO:0000313" key="2">
    <source>
        <dbReference type="EMBL" id="VDK48909.1"/>
    </source>
</evidence>
<keyword evidence="3" id="KW-1185">Reference proteome</keyword>
<feature type="transmembrane region" description="Helical" evidence="1">
    <location>
        <begin position="48"/>
        <end position="69"/>
    </location>
</feature>
<evidence type="ECO:0000256" key="1">
    <source>
        <dbReference type="SAM" id="Phobius"/>
    </source>
</evidence>
<name>A0A0R3WGY0_TAEAS</name>
<keyword evidence="1" id="KW-0472">Membrane</keyword>